<dbReference type="Proteomes" id="UP000887579">
    <property type="component" value="Unplaced"/>
</dbReference>
<protein>
    <submittedName>
        <fullName evidence="2">SCO-spondin</fullName>
    </submittedName>
</protein>
<name>A0AC34FWJ9_9BILA</name>
<proteinExistence type="predicted"/>
<evidence type="ECO:0000313" key="1">
    <source>
        <dbReference type="Proteomes" id="UP000887579"/>
    </source>
</evidence>
<accession>A0AC34FWJ9</accession>
<organism evidence="1 2">
    <name type="scientific">Panagrolaimus sp. ES5</name>
    <dbReference type="NCBI Taxonomy" id="591445"/>
    <lineage>
        <taxon>Eukaryota</taxon>
        <taxon>Metazoa</taxon>
        <taxon>Ecdysozoa</taxon>
        <taxon>Nematoda</taxon>
        <taxon>Chromadorea</taxon>
        <taxon>Rhabditida</taxon>
        <taxon>Tylenchina</taxon>
        <taxon>Panagrolaimomorpha</taxon>
        <taxon>Panagrolaimoidea</taxon>
        <taxon>Panagrolaimidae</taxon>
        <taxon>Panagrolaimus</taxon>
    </lineage>
</organism>
<evidence type="ECO:0000313" key="2">
    <source>
        <dbReference type="WBParaSite" id="ES5_v2.g21568.t1"/>
    </source>
</evidence>
<dbReference type="WBParaSite" id="ES5_v2.g21568.t1">
    <property type="protein sequence ID" value="ES5_v2.g21568.t1"/>
    <property type="gene ID" value="ES5_v2.g21568"/>
</dbReference>
<sequence length="760" mass="78933">PSTTSSSQCCPTNGAWTDWSQTTTCGDTCGSCASITKKRTCSSEEYGCPCIGNATKVELCGLSPCKFPRNSCCGTYKAMSYKGKIICGPLPPDTDTTTPAPPTCCSPGGAWSAWSKWSACSGTCGKCGAANRNRTCLTTASGCPCTGDANESRECFVKGVWGDWVVQSQCNGTCGGCGTMPEFNENNPLENCTSCCPNGGSWSEWTQTTSCTDTCGSCAQVTKTRTCLSEGQGCPCTGNSTKFEYCGTSPCKFPRNSCCGTFKAMSSNGKIICGPLPTETETTPAPTSCCVTGGLWSSWGDWSACQGTCNQCGTAARNRTCTSESSGCPCTGNSTESKECKVTGVWNDWVVQQQCNDTCGACGVSTSTRTCKSTDCACVGLKTKTEACAFSPCIYPRDSCCGSYKAGSYQGQIQCGPLPESTELNPLRNCTTCCPAGGVWSDWTQTTQCTDTCGSCAQVSKTRTCLSEGQGCPCTGNSTTFEYCGTSPCKFPRNSCCGTFKAMSSNGKIICGPLPSTDPSPTPSFASCCLDGGVWSTWSEWASCQGTCNKCGTTNRTRTCLSAADGCPCTGDDIETDTCKVTGTWGPWTVSGECNDTCGACGVSTYTRTCQTSTCACVGSATKTEACAFSPCAYPRDSCCGTYKAGSYQGQIQCGPLPTAEPETTVSICTTDPPTPACVAGGEWSAWSTAKCNDTCGLCGLMVQTRTCTSEEKGCPCTGAASKSGTARCGDALCPFPRASCCTQYSKRAAVGGVIKCVKI</sequence>
<reference evidence="2" key="1">
    <citation type="submission" date="2022-11" db="UniProtKB">
        <authorList>
            <consortium name="WormBaseParasite"/>
        </authorList>
    </citation>
    <scope>IDENTIFICATION</scope>
</reference>